<evidence type="ECO:0000256" key="8">
    <source>
        <dbReference type="SAM" id="Phobius"/>
    </source>
</evidence>
<keyword evidence="4" id="KW-0067">ATP-binding</keyword>
<proteinExistence type="predicted"/>
<evidence type="ECO:0000256" key="5">
    <source>
        <dbReference type="ARBA" id="ARBA00022989"/>
    </source>
</evidence>
<feature type="transmembrane region" description="Helical" evidence="8">
    <location>
        <begin position="344"/>
        <end position="367"/>
    </location>
</feature>
<dbReference type="GO" id="GO:0016887">
    <property type="term" value="F:ATP hydrolysis activity"/>
    <property type="evidence" value="ECO:0007669"/>
    <property type="project" value="InterPro"/>
</dbReference>
<feature type="domain" description="ABC transmembrane type-1" evidence="10">
    <location>
        <begin position="76"/>
        <end position="368"/>
    </location>
</feature>
<dbReference type="FunFam" id="3.40.50.300:FF:001471">
    <property type="entry name" value="P-loop containing nucleoside triphosphate hydrolase protein"/>
    <property type="match status" value="1"/>
</dbReference>
<feature type="domain" description="ABC transmembrane type-1" evidence="10">
    <location>
        <begin position="873"/>
        <end position="1158"/>
    </location>
</feature>
<dbReference type="Proteomes" id="UP001321749">
    <property type="component" value="Unassembled WGS sequence"/>
</dbReference>
<evidence type="ECO:0000256" key="4">
    <source>
        <dbReference type="ARBA" id="ARBA00022840"/>
    </source>
</evidence>
<dbReference type="PANTHER" id="PTHR43394:SF15">
    <property type="entry name" value="ALPHA-FACTOR-TRANSPORTING ATPASE"/>
    <property type="match status" value="1"/>
</dbReference>
<feature type="compositionally biased region" description="Polar residues" evidence="7">
    <location>
        <begin position="778"/>
        <end position="789"/>
    </location>
</feature>
<feature type="compositionally biased region" description="Acidic residues" evidence="7">
    <location>
        <begin position="658"/>
        <end position="678"/>
    </location>
</feature>
<evidence type="ECO:0000313" key="12">
    <source>
        <dbReference type="Proteomes" id="UP001321749"/>
    </source>
</evidence>
<dbReference type="Pfam" id="PF00005">
    <property type="entry name" value="ABC_tran"/>
    <property type="match status" value="3"/>
</dbReference>
<organism evidence="11 12">
    <name type="scientific">Cladorrhinum samala</name>
    <dbReference type="NCBI Taxonomy" id="585594"/>
    <lineage>
        <taxon>Eukaryota</taxon>
        <taxon>Fungi</taxon>
        <taxon>Dikarya</taxon>
        <taxon>Ascomycota</taxon>
        <taxon>Pezizomycotina</taxon>
        <taxon>Sordariomycetes</taxon>
        <taxon>Sordariomycetidae</taxon>
        <taxon>Sordariales</taxon>
        <taxon>Podosporaceae</taxon>
        <taxon>Cladorrhinum</taxon>
    </lineage>
</organism>
<reference evidence="11" key="2">
    <citation type="submission" date="2023-06" db="EMBL/GenBank/DDBJ databases">
        <authorList>
            <consortium name="Lawrence Berkeley National Laboratory"/>
            <person name="Mondo S.J."/>
            <person name="Hensen N."/>
            <person name="Bonometti L."/>
            <person name="Westerberg I."/>
            <person name="Brannstrom I.O."/>
            <person name="Guillou S."/>
            <person name="Cros-Aarteil S."/>
            <person name="Calhoun S."/>
            <person name="Haridas S."/>
            <person name="Kuo A."/>
            <person name="Pangilinan J."/>
            <person name="Riley R."/>
            <person name="Labutti K."/>
            <person name="Andreopoulos B."/>
            <person name="Lipzen A."/>
            <person name="Chen C."/>
            <person name="Yanf M."/>
            <person name="Daum C."/>
            <person name="Ng V."/>
            <person name="Clum A."/>
            <person name="Steindorff A."/>
            <person name="Ohm R."/>
            <person name="Martin F."/>
            <person name="Silar P."/>
            <person name="Natvig D."/>
            <person name="Lalanne C."/>
            <person name="Gautier V."/>
            <person name="Ament-Velasquez S.L."/>
            <person name="Kruys A."/>
            <person name="Hutchinson M.I."/>
            <person name="Powell A.J."/>
            <person name="Barry K."/>
            <person name="Miller A.N."/>
            <person name="Grigoriev I.V."/>
            <person name="Debuchy R."/>
            <person name="Gladieux P."/>
            <person name="Thoren M.H."/>
            <person name="Johannesson H."/>
        </authorList>
    </citation>
    <scope>NUCLEOTIDE SEQUENCE</scope>
    <source>
        <strain evidence="11">PSN324</strain>
    </source>
</reference>
<keyword evidence="5 8" id="KW-1133">Transmembrane helix</keyword>
<keyword evidence="2 8" id="KW-0812">Transmembrane</keyword>
<evidence type="ECO:0000256" key="3">
    <source>
        <dbReference type="ARBA" id="ARBA00022741"/>
    </source>
</evidence>
<feature type="transmembrane region" description="Helical" evidence="8">
    <location>
        <begin position="986"/>
        <end position="1011"/>
    </location>
</feature>
<feature type="region of interest" description="Disordered" evidence="7">
    <location>
        <begin position="723"/>
        <end position="804"/>
    </location>
</feature>
<feature type="transmembrane region" description="Helical" evidence="8">
    <location>
        <begin position="1138"/>
        <end position="1158"/>
    </location>
</feature>
<dbReference type="InterPro" id="IPR011527">
    <property type="entry name" value="ABC1_TM_dom"/>
</dbReference>
<feature type="domain" description="ABC transporter" evidence="9">
    <location>
        <begin position="1199"/>
        <end position="1529"/>
    </location>
</feature>
<evidence type="ECO:0000256" key="7">
    <source>
        <dbReference type="SAM" id="MobiDB-lite"/>
    </source>
</evidence>
<dbReference type="GO" id="GO:0015421">
    <property type="term" value="F:ABC-type oligopeptide transporter activity"/>
    <property type="evidence" value="ECO:0007669"/>
    <property type="project" value="TreeGrafter"/>
</dbReference>
<dbReference type="GO" id="GO:0005524">
    <property type="term" value="F:ATP binding"/>
    <property type="evidence" value="ECO:0007669"/>
    <property type="project" value="UniProtKB-KW"/>
</dbReference>
<keyword evidence="12" id="KW-1185">Reference proteome</keyword>
<dbReference type="InterPro" id="IPR017871">
    <property type="entry name" value="ABC_transporter-like_CS"/>
</dbReference>
<dbReference type="Gene3D" id="3.40.50.300">
    <property type="entry name" value="P-loop containing nucleotide triphosphate hydrolases"/>
    <property type="match status" value="2"/>
</dbReference>
<dbReference type="EMBL" id="MU864949">
    <property type="protein sequence ID" value="KAK4464306.1"/>
    <property type="molecule type" value="Genomic_DNA"/>
</dbReference>
<dbReference type="Gene3D" id="1.20.1560.10">
    <property type="entry name" value="ABC transporter type 1, transmembrane domain"/>
    <property type="match status" value="2"/>
</dbReference>
<feature type="transmembrane region" description="Helical" evidence="8">
    <location>
        <begin position="74"/>
        <end position="103"/>
    </location>
</feature>
<feature type="transmembrane region" description="Helical" evidence="8">
    <location>
        <begin position="201"/>
        <end position="221"/>
    </location>
</feature>
<feature type="compositionally biased region" description="Low complexity" evidence="7">
    <location>
        <begin position="723"/>
        <end position="735"/>
    </location>
</feature>
<dbReference type="PANTHER" id="PTHR43394">
    <property type="entry name" value="ATP-DEPENDENT PERMEASE MDL1, MITOCHONDRIAL"/>
    <property type="match status" value="1"/>
</dbReference>
<dbReference type="CDD" id="cd18577">
    <property type="entry name" value="ABC_6TM_Pgp_ABCB1_D1_like"/>
    <property type="match status" value="1"/>
</dbReference>
<dbReference type="GO" id="GO:0005743">
    <property type="term" value="C:mitochondrial inner membrane"/>
    <property type="evidence" value="ECO:0007669"/>
    <property type="project" value="TreeGrafter"/>
</dbReference>
<feature type="transmembrane region" description="Helical" evidence="8">
    <location>
        <begin position="227"/>
        <end position="247"/>
    </location>
</feature>
<evidence type="ECO:0000256" key="2">
    <source>
        <dbReference type="ARBA" id="ARBA00022692"/>
    </source>
</evidence>
<feature type="domain" description="ABC transporter" evidence="9">
    <location>
        <begin position="405"/>
        <end position="644"/>
    </location>
</feature>
<feature type="transmembrane region" description="Helical" evidence="8">
    <location>
        <begin position="123"/>
        <end position="147"/>
    </location>
</feature>
<keyword evidence="3" id="KW-0547">Nucleotide-binding</keyword>
<feature type="transmembrane region" description="Helical" evidence="8">
    <location>
        <begin position="913"/>
        <end position="935"/>
    </location>
</feature>
<dbReference type="InterPro" id="IPR039421">
    <property type="entry name" value="Type_1_exporter"/>
</dbReference>
<evidence type="ECO:0000313" key="11">
    <source>
        <dbReference type="EMBL" id="KAK4464306.1"/>
    </source>
</evidence>
<dbReference type="CDD" id="cd18578">
    <property type="entry name" value="ABC_6TM_Pgp_ABCB1_D2_like"/>
    <property type="match status" value="1"/>
</dbReference>
<feature type="region of interest" description="Disordered" evidence="7">
    <location>
        <begin position="649"/>
        <end position="678"/>
    </location>
</feature>
<gene>
    <name evidence="11" type="ORF">QBC42DRAFT_249631</name>
</gene>
<feature type="transmembrane region" description="Helical" evidence="8">
    <location>
        <begin position="311"/>
        <end position="332"/>
    </location>
</feature>
<keyword evidence="6 8" id="KW-0472">Membrane</keyword>
<dbReference type="InterPro" id="IPR036640">
    <property type="entry name" value="ABC1_TM_sf"/>
</dbReference>
<evidence type="ECO:0000259" key="10">
    <source>
        <dbReference type="PROSITE" id="PS50929"/>
    </source>
</evidence>
<reference evidence="11" key="1">
    <citation type="journal article" date="2023" name="Mol. Phylogenet. Evol.">
        <title>Genome-scale phylogeny and comparative genomics of the fungal order Sordariales.</title>
        <authorList>
            <person name="Hensen N."/>
            <person name="Bonometti L."/>
            <person name="Westerberg I."/>
            <person name="Brannstrom I.O."/>
            <person name="Guillou S."/>
            <person name="Cros-Aarteil S."/>
            <person name="Calhoun S."/>
            <person name="Haridas S."/>
            <person name="Kuo A."/>
            <person name="Mondo S."/>
            <person name="Pangilinan J."/>
            <person name="Riley R."/>
            <person name="LaButti K."/>
            <person name="Andreopoulos B."/>
            <person name="Lipzen A."/>
            <person name="Chen C."/>
            <person name="Yan M."/>
            <person name="Daum C."/>
            <person name="Ng V."/>
            <person name="Clum A."/>
            <person name="Steindorff A."/>
            <person name="Ohm R.A."/>
            <person name="Martin F."/>
            <person name="Silar P."/>
            <person name="Natvig D.O."/>
            <person name="Lalanne C."/>
            <person name="Gautier V."/>
            <person name="Ament-Velasquez S.L."/>
            <person name="Kruys A."/>
            <person name="Hutchinson M.I."/>
            <person name="Powell A.J."/>
            <person name="Barry K."/>
            <person name="Miller A.N."/>
            <person name="Grigoriev I.V."/>
            <person name="Debuchy R."/>
            <person name="Gladieux P."/>
            <person name="Hiltunen Thoren M."/>
            <person name="Johannesson H."/>
        </authorList>
    </citation>
    <scope>NUCLEOTIDE SEQUENCE</scope>
    <source>
        <strain evidence="11">PSN324</strain>
    </source>
</reference>
<dbReference type="SUPFAM" id="SSF52540">
    <property type="entry name" value="P-loop containing nucleoside triphosphate hydrolases"/>
    <property type="match status" value="2"/>
</dbReference>
<dbReference type="InterPro" id="IPR003593">
    <property type="entry name" value="AAA+_ATPase"/>
</dbReference>
<feature type="transmembrane region" description="Helical" evidence="8">
    <location>
        <begin position="1093"/>
        <end position="1118"/>
    </location>
</feature>
<accession>A0AAV9HUD1</accession>
<dbReference type="GO" id="GO:0090374">
    <property type="term" value="P:oligopeptide export from mitochondrion"/>
    <property type="evidence" value="ECO:0007669"/>
    <property type="project" value="TreeGrafter"/>
</dbReference>
<name>A0AAV9HUD1_9PEZI</name>
<protein>
    <submittedName>
        <fullName evidence="11">ABC transporter expressed in the mitochondrial inner membrane</fullName>
    </submittedName>
</protein>
<evidence type="ECO:0000259" key="9">
    <source>
        <dbReference type="PROSITE" id="PS50893"/>
    </source>
</evidence>
<sequence>MGVSAAHSSTSNGDLVKQEQGSFATAQSTRINDFAINIEDDNVSPKSETPPPPLSNKSTFATLFSFTRPKHRPLIFLSFFTAAIVAASRTAYAIFLGRIFEIISKWSTGLLNAEEFISEISQWSVYFVLLGLGMWLFSSLDIALWVINGEIRARTTRETMFAALLRKTAGWYDLRGEGVWGLLVQIQTQTRELQLATSQTLGFLVCDLFVFVACFIVAFVYSWELTLILISTGVPSALILWGISRFLDPSIEGQKRELAEAAKHATAATTAIDLVKVYNSADHEAFEFVSVIRRSAKYYSRQVLCNVGQMSYIKMWMIMLFVVGFYFAVVLVDKGHLTPGNALTTFYAALSAFKSIETLGPEWLVLAKGMTAAQMLKNVAEDRRGEQEGDGNAGWMKPGGCLGDIRMTNISFAYPSNPSNTVLHPSDFHFPQGKVTFVVGRSGSGKSTLGNLLLRFYEPYTGRITVDGNLVTSLDLGWLRRNITLIQQSSILFNDTFFQNVAFGALDPENVDSEDVKKACTMALLQSTITGMPDGLQTKLGSGGYHLSGGQQQRLALARAKLRDPPVLILDEITSGLDPVTRSMIMDAIRIWRKGKTTIIITHEVGCIEDDEYVYVMADGSVVQSGLRREVVNEQSGLFASLLASADDADAEGSSSEYDSEEDDDYEDDASLSDEEPIQEATLTRILRGTIINNHRGVSIGFIPRMSYITDHRDADDAWNSLSRRSSRGSVSMGRPLSTARPLSVARPPRPSSPDSHWDSSAHRRTRQSRNGFHANGQRGSSNDFTSSRLGGAQGHTCKSPNARERRVMIGEPVAADADHSVDAIDRFFLETPATNKDKKKGKAPKVHRLPPLTAILKTVWPTLDKHGKFQLILAILFCLVIGAANPIFSFIFANLVGAFWNPGGPGDAGSRWAGYLAIVAAVDGISTFFGYLFMEKVAQKWVNSLRAEAIKRILNQPKEWFDKDNHSPQRITQCLDRNAEEMRKLVGMFVPIVLTVTVMIGTALIWALIIKWDLCLVALAGLPAALGAARVNAYLSDKWETIANSAATATSTIFAETFANIKVVRALTLEQYFSDKHKRSANSTYRLGYKRAAAVGVFYGFYSSMALYVTALVFYYGAQLLSRNEVSVTDVIKIINLILFSLGTSVMALAAVPQIAASKATATQMLYYANLPYKANGDDEDDSGNNEKKQIISSPLPVYMNNLRFAYPGARNVEILRGVNLEITSGTCTAVAGSSGCGKSTIAALLLRLYYPLQPPGPPSLQNVPPPLPQSAVPKSRFPILSLNIAEHQRAIDRERLKASISLPTPITEIDTPISSKLTTSPVLVTPFSSTATTSLPASIHPLTFQSLPPSSISPRCLTNNISYVPQKPFLFPISITENIAYGLPDTSPLRAAHNITAAAQSAGIHEFITSLPNGYDTLVGEGGQAVSGGQAQRLCIARALARKPKLLVLDEPTSALDAKAAKEVRMVVQELVARDRGEMAVVVITHSKEMMRVADRVVMIDGGVVAEEGSYEELCRRGGRFAELVGWKAKRDEKRMMRSRRRARRALEGIS</sequence>
<dbReference type="PROSITE" id="PS00211">
    <property type="entry name" value="ABC_TRANSPORTER_1"/>
    <property type="match status" value="1"/>
</dbReference>
<dbReference type="SMART" id="SM00382">
    <property type="entry name" value="AAA"/>
    <property type="match status" value="2"/>
</dbReference>
<dbReference type="Pfam" id="PF00664">
    <property type="entry name" value="ABC_membrane"/>
    <property type="match status" value="2"/>
</dbReference>
<evidence type="ECO:0000256" key="6">
    <source>
        <dbReference type="ARBA" id="ARBA00023136"/>
    </source>
</evidence>
<dbReference type="PROSITE" id="PS50893">
    <property type="entry name" value="ABC_TRANSPORTER_2"/>
    <property type="match status" value="2"/>
</dbReference>
<comment type="subcellular location">
    <subcellularLocation>
        <location evidence="1">Membrane</location>
        <topology evidence="1">Multi-pass membrane protein</topology>
    </subcellularLocation>
</comment>
<feature type="transmembrane region" description="Helical" evidence="8">
    <location>
        <begin position="872"/>
        <end position="901"/>
    </location>
</feature>
<dbReference type="SUPFAM" id="SSF90123">
    <property type="entry name" value="ABC transporter transmembrane region"/>
    <property type="match status" value="2"/>
</dbReference>
<dbReference type="PROSITE" id="PS50929">
    <property type="entry name" value="ABC_TM1F"/>
    <property type="match status" value="2"/>
</dbReference>
<dbReference type="InterPro" id="IPR027417">
    <property type="entry name" value="P-loop_NTPase"/>
</dbReference>
<dbReference type="InterPro" id="IPR003439">
    <property type="entry name" value="ABC_transporter-like_ATP-bd"/>
</dbReference>
<evidence type="ECO:0000256" key="1">
    <source>
        <dbReference type="ARBA" id="ARBA00004141"/>
    </source>
</evidence>
<comment type="caution">
    <text evidence="11">The sequence shown here is derived from an EMBL/GenBank/DDBJ whole genome shotgun (WGS) entry which is preliminary data.</text>
</comment>